<keyword evidence="2" id="KW-1185">Reference proteome</keyword>
<evidence type="ECO:0008006" key="3">
    <source>
        <dbReference type="Google" id="ProtNLM"/>
    </source>
</evidence>
<reference evidence="1" key="1">
    <citation type="submission" date="2023-03" db="EMBL/GenBank/DDBJ databases">
        <title>Massive genome expansion in bonnet fungi (Mycena s.s.) driven by repeated elements and novel gene families across ecological guilds.</title>
        <authorList>
            <consortium name="Lawrence Berkeley National Laboratory"/>
            <person name="Harder C.B."/>
            <person name="Miyauchi S."/>
            <person name="Viragh M."/>
            <person name="Kuo A."/>
            <person name="Thoen E."/>
            <person name="Andreopoulos B."/>
            <person name="Lu D."/>
            <person name="Skrede I."/>
            <person name="Drula E."/>
            <person name="Henrissat B."/>
            <person name="Morin E."/>
            <person name="Kohler A."/>
            <person name="Barry K."/>
            <person name="LaButti K."/>
            <person name="Morin E."/>
            <person name="Salamov A."/>
            <person name="Lipzen A."/>
            <person name="Mereny Z."/>
            <person name="Hegedus B."/>
            <person name="Baldrian P."/>
            <person name="Stursova M."/>
            <person name="Weitz H."/>
            <person name="Taylor A."/>
            <person name="Grigoriev I.V."/>
            <person name="Nagy L.G."/>
            <person name="Martin F."/>
            <person name="Kauserud H."/>
        </authorList>
    </citation>
    <scope>NUCLEOTIDE SEQUENCE</scope>
    <source>
        <strain evidence="1">CBHHK188m</strain>
    </source>
</reference>
<name>A0AAD7P2B1_9AGAR</name>
<gene>
    <name evidence="1" type="ORF">DFH07DRAFT_726084</name>
</gene>
<sequence length="96" mass="11166">RRGIPLSLETIADYVSELAGEDISVNWAKKFKECNPDLKVKWTTNLEECCARALSRPVVQDYFELLRDTIERYDAKPKNIFNMDEKVIRLASFLLI</sequence>
<feature type="non-terminal residue" evidence="1">
    <location>
        <position position="1"/>
    </location>
</feature>
<proteinExistence type="predicted"/>
<evidence type="ECO:0000313" key="1">
    <source>
        <dbReference type="EMBL" id="KAJ7784848.1"/>
    </source>
</evidence>
<protein>
    <recommendedName>
        <fullName evidence="3">HTH CENPB-type domain-containing protein</fullName>
    </recommendedName>
</protein>
<dbReference type="AlphaFoldDB" id="A0AAD7P2B1"/>
<dbReference type="Proteomes" id="UP001215280">
    <property type="component" value="Unassembled WGS sequence"/>
</dbReference>
<organism evidence="1 2">
    <name type="scientific">Mycena maculata</name>
    <dbReference type="NCBI Taxonomy" id="230809"/>
    <lineage>
        <taxon>Eukaryota</taxon>
        <taxon>Fungi</taxon>
        <taxon>Dikarya</taxon>
        <taxon>Basidiomycota</taxon>
        <taxon>Agaricomycotina</taxon>
        <taxon>Agaricomycetes</taxon>
        <taxon>Agaricomycetidae</taxon>
        <taxon>Agaricales</taxon>
        <taxon>Marasmiineae</taxon>
        <taxon>Mycenaceae</taxon>
        <taxon>Mycena</taxon>
    </lineage>
</organism>
<accession>A0AAD7P2B1</accession>
<dbReference type="EMBL" id="JARJLG010000001">
    <property type="protein sequence ID" value="KAJ7784848.1"/>
    <property type="molecule type" value="Genomic_DNA"/>
</dbReference>
<comment type="caution">
    <text evidence="1">The sequence shown here is derived from an EMBL/GenBank/DDBJ whole genome shotgun (WGS) entry which is preliminary data.</text>
</comment>
<evidence type="ECO:0000313" key="2">
    <source>
        <dbReference type="Proteomes" id="UP001215280"/>
    </source>
</evidence>